<reference evidence="1 2" key="1">
    <citation type="submission" date="2018-06" db="EMBL/GenBank/DDBJ databases">
        <title>Comparative genomics reveals the genomic features of Rhizophagus irregularis, R. cerebriforme, R. diaphanum and Gigaspora rosea, and their symbiotic lifestyle signature.</title>
        <authorList>
            <person name="Morin E."/>
            <person name="San Clemente H."/>
            <person name="Chen E.C.H."/>
            <person name="De La Providencia I."/>
            <person name="Hainaut M."/>
            <person name="Kuo A."/>
            <person name="Kohler A."/>
            <person name="Murat C."/>
            <person name="Tang N."/>
            <person name="Roy S."/>
            <person name="Loubradou J."/>
            <person name="Henrissat B."/>
            <person name="Grigoriev I.V."/>
            <person name="Corradi N."/>
            <person name="Roux C."/>
            <person name="Martin F.M."/>
        </authorList>
    </citation>
    <scope>NUCLEOTIDE SEQUENCE [LARGE SCALE GENOMIC DNA]</scope>
    <source>
        <strain evidence="1 2">DAOM 227022</strain>
    </source>
</reference>
<comment type="caution">
    <text evidence="1">The sequence shown here is derived from an EMBL/GenBank/DDBJ whole genome shotgun (WGS) entry which is preliminary data.</text>
</comment>
<organism evidence="1 2">
    <name type="scientific">Glomus cerebriforme</name>
    <dbReference type="NCBI Taxonomy" id="658196"/>
    <lineage>
        <taxon>Eukaryota</taxon>
        <taxon>Fungi</taxon>
        <taxon>Fungi incertae sedis</taxon>
        <taxon>Mucoromycota</taxon>
        <taxon>Glomeromycotina</taxon>
        <taxon>Glomeromycetes</taxon>
        <taxon>Glomerales</taxon>
        <taxon>Glomeraceae</taxon>
        <taxon>Glomus</taxon>
    </lineage>
</organism>
<keyword evidence="2" id="KW-1185">Reference proteome</keyword>
<evidence type="ECO:0000313" key="1">
    <source>
        <dbReference type="EMBL" id="RIA95541.1"/>
    </source>
</evidence>
<dbReference type="EMBL" id="QKYT01000059">
    <property type="protein sequence ID" value="RIA95541.1"/>
    <property type="molecule type" value="Genomic_DNA"/>
</dbReference>
<dbReference type="AlphaFoldDB" id="A0A397TKL3"/>
<sequence length="217" mass="25106">MEPEINLTLPRKREHPAELDLDQLGTERAKRRYVSEFLSSELTALSLRGNESLSNNIVVQPENCIMDIEDNQAVSPTRRKHVVMVTNLESETDSEHSEEENTSFEIPREIRKSLKKIPKELLVPRTENPVRALVLYQRPPWLPQESFTQGNKPRKNKEMMHERRIIDIMENGKLSPIPEDPTSPAIEMDLDFGTNLEGEIHKNYEGYLGDDDEMMEL</sequence>
<dbReference type="Proteomes" id="UP000265703">
    <property type="component" value="Unassembled WGS sequence"/>
</dbReference>
<protein>
    <submittedName>
        <fullName evidence="1">Uncharacterized protein</fullName>
    </submittedName>
</protein>
<evidence type="ECO:0000313" key="2">
    <source>
        <dbReference type="Proteomes" id="UP000265703"/>
    </source>
</evidence>
<name>A0A397TKL3_9GLOM</name>
<gene>
    <name evidence="1" type="ORF">C1645_757154</name>
</gene>
<accession>A0A397TKL3</accession>
<proteinExistence type="predicted"/>
<dbReference type="OrthoDB" id="2393257at2759"/>